<dbReference type="GO" id="GO:0006508">
    <property type="term" value="P:proteolysis"/>
    <property type="evidence" value="ECO:0007669"/>
    <property type="project" value="UniProtKB-KW"/>
</dbReference>
<dbReference type="InterPro" id="IPR038765">
    <property type="entry name" value="Papain-like_cys_pep_sf"/>
</dbReference>
<dbReference type="Pfam" id="PF00112">
    <property type="entry name" value="Peptidase_C1"/>
    <property type="match status" value="1"/>
</dbReference>
<dbReference type="PRINTS" id="PR00705">
    <property type="entry name" value="PAPAIN"/>
</dbReference>
<comment type="similarity">
    <text evidence="1">Belongs to the peptidase C1 family.</text>
</comment>
<dbReference type="InterPro" id="IPR025660">
    <property type="entry name" value="Pept_his_AS"/>
</dbReference>
<feature type="signal peptide" evidence="5">
    <location>
        <begin position="1"/>
        <end position="16"/>
    </location>
</feature>
<keyword evidence="5" id="KW-0732">Signal</keyword>
<protein>
    <recommendedName>
        <fullName evidence="10">Cathepsin L</fullName>
    </recommendedName>
</protein>
<feature type="domain" description="Peptidase C1A papain C-terminal" evidence="6">
    <location>
        <begin position="195"/>
        <end position="413"/>
    </location>
</feature>
<organism evidence="8 9">
    <name type="scientific">Rhynchophorus ferrugineus</name>
    <name type="common">Red palm weevil</name>
    <name type="synonym">Curculio ferrugineus</name>
    <dbReference type="NCBI Taxonomy" id="354439"/>
    <lineage>
        <taxon>Eukaryota</taxon>
        <taxon>Metazoa</taxon>
        <taxon>Ecdysozoa</taxon>
        <taxon>Arthropoda</taxon>
        <taxon>Hexapoda</taxon>
        <taxon>Insecta</taxon>
        <taxon>Pterygota</taxon>
        <taxon>Neoptera</taxon>
        <taxon>Endopterygota</taxon>
        <taxon>Coleoptera</taxon>
        <taxon>Polyphaga</taxon>
        <taxon>Cucujiformia</taxon>
        <taxon>Curculionidae</taxon>
        <taxon>Dryophthorinae</taxon>
        <taxon>Rhynchophorus</taxon>
    </lineage>
</organism>
<dbReference type="Gene3D" id="3.90.70.10">
    <property type="entry name" value="Cysteine proteinases"/>
    <property type="match status" value="1"/>
</dbReference>
<evidence type="ECO:0000256" key="3">
    <source>
        <dbReference type="ARBA" id="ARBA00022801"/>
    </source>
</evidence>
<dbReference type="InterPro" id="IPR013201">
    <property type="entry name" value="Prot_inhib_I29"/>
</dbReference>
<evidence type="ECO:0000313" key="9">
    <source>
        <dbReference type="Proteomes" id="UP000625711"/>
    </source>
</evidence>
<sequence length="414" mass="46088">MRIPLILAALCALTACDGPRHSKKVFVTQTHASVPLLALPHVSATANVGIGPHIHPTIKFGHSTQQIHHAHFDVHTIQQPSYIHTEFKKLVPISLENLIEEEWKAFKLTYNKEYPTEEIERFRREVFIENRAKIARFNQEYSKGKTNYVQQLNPYGDLLNHEFNQLLNGFRRFSNLTAQKIPVPSTFIPSANVAIPTSVDWRQVGAVTDVKSQGNCLSCWAFAAAGALEAHWFRKTGQLVDISEQNLVDCTRDYDNDGCMGGLIDPAFQYIRANDGVDGEEVYPYEAKDGQCRFRREGVVAKCTGYVNIAEADEKGLEIAVSTLGPVAAAIDASREGFQFYSDGIYYDPECGNGQDDVNHAVLIVGFGQEPNGQKYWLVKNSYGSQWGIGGYIKMAKDANNHCGIANQATYPLV</sequence>
<evidence type="ECO:0000313" key="8">
    <source>
        <dbReference type="EMBL" id="KAF7268923.1"/>
    </source>
</evidence>
<dbReference type="InterPro" id="IPR013128">
    <property type="entry name" value="Peptidase_C1A"/>
</dbReference>
<keyword evidence="2" id="KW-0645">Protease</keyword>
<evidence type="ECO:0000259" key="6">
    <source>
        <dbReference type="SMART" id="SM00645"/>
    </source>
</evidence>
<dbReference type="InterPro" id="IPR039417">
    <property type="entry name" value="Peptidase_C1A_papain-like"/>
</dbReference>
<keyword evidence="9" id="KW-1185">Reference proteome</keyword>
<dbReference type="Pfam" id="PF08246">
    <property type="entry name" value="Inhibitor_I29"/>
    <property type="match status" value="1"/>
</dbReference>
<dbReference type="GO" id="GO:0008234">
    <property type="term" value="F:cysteine-type peptidase activity"/>
    <property type="evidence" value="ECO:0007669"/>
    <property type="project" value="UniProtKB-KW"/>
</dbReference>
<dbReference type="OrthoDB" id="190265at2759"/>
<feature type="chain" id="PRO_5032352160" description="Cathepsin L" evidence="5">
    <location>
        <begin position="17"/>
        <end position="414"/>
    </location>
</feature>
<proteinExistence type="inferred from homology"/>
<dbReference type="PANTHER" id="PTHR12411">
    <property type="entry name" value="CYSTEINE PROTEASE FAMILY C1-RELATED"/>
    <property type="match status" value="1"/>
</dbReference>
<evidence type="ECO:0000259" key="7">
    <source>
        <dbReference type="SMART" id="SM00848"/>
    </source>
</evidence>
<dbReference type="SUPFAM" id="SSF54001">
    <property type="entry name" value="Cysteine proteinases"/>
    <property type="match status" value="1"/>
</dbReference>
<feature type="domain" description="Cathepsin propeptide inhibitor" evidence="7">
    <location>
        <begin position="103"/>
        <end position="163"/>
    </location>
</feature>
<dbReference type="PROSITE" id="PS00639">
    <property type="entry name" value="THIOL_PROTEASE_HIS"/>
    <property type="match status" value="1"/>
</dbReference>
<keyword evidence="4" id="KW-0788">Thiol protease</keyword>
<name>A0A834HX26_RHYFE</name>
<dbReference type="AlphaFoldDB" id="A0A834HX26"/>
<evidence type="ECO:0000256" key="2">
    <source>
        <dbReference type="ARBA" id="ARBA00022670"/>
    </source>
</evidence>
<comment type="caution">
    <text evidence="8">The sequence shown here is derived from an EMBL/GenBank/DDBJ whole genome shotgun (WGS) entry which is preliminary data.</text>
</comment>
<evidence type="ECO:0000256" key="5">
    <source>
        <dbReference type="SAM" id="SignalP"/>
    </source>
</evidence>
<dbReference type="InterPro" id="IPR000668">
    <property type="entry name" value="Peptidase_C1A_C"/>
</dbReference>
<dbReference type="SMART" id="SM00848">
    <property type="entry name" value="Inhibitor_I29"/>
    <property type="match status" value="1"/>
</dbReference>
<dbReference type="Proteomes" id="UP000625711">
    <property type="component" value="Unassembled WGS sequence"/>
</dbReference>
<dbReference type="PROSITE" id="PS51257">
    <property type="entry name" value="PROKAR_LIPOPROTEIN"/>
    <property type="match status" value="1"/>
</dbReference>
<evidence type="ECO:0000256" key="1">
    <source>
        <dbReference type="ARBA" id="ARBA00008455"/>
    </source>
</evidence>
<dbReference type="SMART" id="SM00645">
    <property type="entry name" value="Pept_C1"/>
    <property type="match status" value="1"/>
</dbReference>
<dbReference type="FunFam" id="3.90.70.10:FF:000006">
    <property type="entry name" value="Cathepsin S"/>
    <property type="match status" value="1"/>
</dbReference>
<reference evidence="8" key="1">
    <citation type="submission" date="2020-08" db="EMBL/GenBank/DDBJ databases">
        <title>Genome sequencing and assembly of the red palm weevil Rhynchophorus ferrugineus.</title>
        <authorList>
            <person name="Dias G.B."/>
            <person name="Bergman C.M."/>
            <person name="Manee M."/>
        </authorList>
    </citation>
    <scope>NUCLEOTIDE SEQUENCE</scope>
    <source>
        <strain evidence="8">AA-2017</strain>
        <tissue evidence="8">Whole larva</tissue>
    </source>
</reference>
<evidence type="ECO:0008006" key="10">
    <source>
        <dbReference type="Google" id="ProtNLM"/>
    </source>
</evidence>
<dbReference type="EMBL" id="JAACXV010014293">
    <property type="protein sequence ID" value="KAF7268923.1"/>
    <property type="molecule type" value="Genomic_DNA"/>
</dbReference>
<keyword evidence="3" id="KW-0378">Hydrolase</keyword>
<dbReference type="CDD" id="cd02248">
    <property type="entry name" value="Peptidase_C1A"/>
    <property type="match status" value="1"/>
</dbReference>
<gene>
    <name evidence="8" type="ORF">GWI33_018023</name>
</gene>
<evidence type="ECO:0000256" key="4">
    <source>
        <dbReference type="ARBA" id="ARBA00022807"/>
    </source>
</evidence>
<accession>A0A834HX26</accession>